<accession>Q97BM6</accession>
<evidence type="ECO:0000259" key="2">
    <source>
        <dbReference type="Pfam" id="PF12439"/>
    </source>
</evidence>
<gene>
    <name evidence="3" type="ORF">TVG0419177</name>
</gene>
<dbReference type="AlphaFoldDB" id="Q97BM6"/>
<dbReference type="InterPro" id="IPR008928">
    <property type="entry name" value="6-hairpin_glycosidase_sf"/>
</dbReference>
<dbReference type="InterPro" id="IPR012341">
    <property type="entry name" value="6hp_glycosidase-like_sf"/>
</dbReference>
<dbReference type="KEGG" id="tvo:TVG0419177"/>
<feature type="domain" description="Glycogen debranching enzyme C-terminal" evidence="1">
    <location>
        <begin position="261"/>
        <end position="587"/>
    </location>
</feature>
<dbReference type="GO" id="GO:0004134">
    <property type="term" value="F:4-alpha-glucanotransferase activity"/>
    <property type="evidence" value="ECO:0007669"/>
    <property type="project" value="InterPro"/>
</dbReference>
<dbReference type="InterPro" id="IPR024742">
    <property type="entry name" value="Glycogen_debranch_N"/>
</dbReference>
<dbReference type="PANTHER" id="PTHR10569">
    <property type="entry name" value="GLYCOGEN DEBRANCHING ENZYME"/>
    <property type="match status" value="1"/>
</dbReference>
<reference evidence="3 4" key="1">
    <citation type="journal article" date="1999" name="Proc. Jpn. Acad.">
        <title>Determination of the complete genomic DNA sequence of Thermoplasma volvanium GSS1.</title>
        <authorList>
            <person name="Kawashima T."/>
            <person name="Yamamoto Y."/>
            <person name="Aramaki H."/>
            <person name="Nunoshiba T."/>
            <person name="Kawamoto T."/>
            <person name="Watanabe K."/>
            <person name="Yamazaki M."/>
            <person name="Kanehori K."/>
            <person name="Amano N."/>
            <person name="Ohya Y."/>
            <person name="Makino K."/>
            <person name="Suzuki M."/>
        </authorList>
    </citation>
    <scope>NUCLEOTIDE SEQUENCE [LARGE SCALE GENOMIC DNA]</scope>
    <source>
        <strain evidence="4">ATCC 51530 / DSM 4299 / JCM 9571 / NBRC 15438 / GSS1</strain>
    </source>
</reference>
<keyword evidence="4" id="KW-1185">Reference proteome</keyword>
<dbReference type="InterPro" id="IPR032790">
    <property type="entry name" value="GDE_C"/>
</dbReference>
<dbReference type="GeneID" id="1440945"/>
<organism evidence="3 4">
    <name type="scientific">Thermoplasma volcanium (strain ATCC 51530 / DSM 4299 / JCM 9571 / NBRC 15438 / GSS1)</name>
    <dbReference type="NCBI Taxonomy" id="273116"/>
    <lineage>
        <taxon>Archaea</taxon>
        <taxon>Methanobacteriati</taxon>
        <taxon>Thermoplasmatota</taxon>
        <taxon>Thermoplasmata</taxon>
        <taxon>Thermoplasmatales</taxon>
        <taxon>Thermoplasmataceae</taxon>
        <taxon>Thermoplasma</taxon>
    </lineage>
</organism>
<proteinExistence type="predicted"/>
<evidence type="ECO:0000259" key="1">
    <source>
        <dbReference type="Pfam" id="PF06202"/>
    </source>
</evidence>
<dbReference type="STRING" id="273116.gene:9381208"/>
<dbReference type="PhylomeDB" id="Q97BM6"/>
<dbReference type="RefSeq" id="WP_010916687.1">
    <property type="nucleotide sequence ID" value="NC_002689.2"/>
</dbReference>
<dbReference type="GO" id="GO:0005980">
    <property type="term" value="P:glycogen catabolic process"/>
    <property type="evidence" value="ECO:0007669"/>
    <property type="project" value="InterPro"/>
</dbReference>
<protein>
    <submittedName>
        <fullName evidence="3">TVG0419177 protein</fullName>
    </submittedName>
</protein>
<name>Q97BM6_THEVO</name>
<sequence length="601" mass="69461">MDLYYEWLMSNERGSYSSSTFAFANTRTYHGLLVVNTNEYYDRYVLLSKISEEIGYDGEYISIDTNFYEGGVYPDGFKYIYEYRDFPYPSVSFKFPGDRRLKKSIVMDKVSDLVIIRYEFQGERPKSLVLTPLIALRSFHRTLNSKEKNFDVHISNFYVFSDGKYSFSMNKVGKFYGPGYWYYNFRYPREEERGTNSLEDLYNPGRIVIDEPEDTVDIEVFSGAHVNRNFDDIAADYEKSSKIDVPLPILRYESSKFVLKDNIIAGFHWFGPWGRDAFISLPGLLLIPGMYDKAANVLRHYSEQSVDGLILNSAEGGNVLYSADSSLWFVYAIQKFYEYTKNKAFLREMYNKVQNIIYAYLKGNENFHIEGKFVRVTGSPMTWMDAVIDGKAVTPRSGLPIEINALWYNTLKAYTDFSALLGKEPKKEAIEILDGFEDEFKKAFVRGTHILDIAFPDDYSFRPNFLFAYFLPYPLLKDKIWIDYAIDKLVTPYGLRSLDPSNPSFIGKYAGDRFSRDNAYHNGTVWPYLAGIFIKAAIKVGYDRIKLLNIFKPLFDSARIPEIYDGINPGVPRGCIMQAWSHGEVIRSYYEDILEKSSGLS</sequence>
<dbReference type="GO" id="GO:0004135">
    <property type="term" value="F:amylo-alpha-1,6-glucosidase activity"/>
    <property type="evidence" value="ECO:0007669"/>
    <property type="project" value="InterPro"/>
</dbReference>
<dbReference type="Pfam" id="PF12439">
    <property type="entry name" value="GDE_N"/>
    <property type="match status" value="1"/>
</dbReference>
<feature type="domain" description="Glycogen debranching enzyme bacterial and archaeal type N-terminal" evidence="2">
    <location>
        <begin position="6"/>
        <end position="210"/>
    </location>
</feature>
<dbReference type="Gene3D" id="1.50.10.10">
    <property type="match status" value="1"/>
</dbReference>
<dbReference type="Pfam" id="PF06202">
    <property type="entry name" value="GDE_C"/>
    <property type="match status" value="1"/>
</dbReference>
<evidence type="ECO:0000313" key="3">
    <source>
        <dbReference type="EMBL" id="BAB59571.1"/>
    </source>
</evidence>
<dbReference type="PANTHER" id="PTHR10569:SF2">
    <property type="entry name" value="GLYCOGEN DEBRANCHING ENZYME"/>
    <property type="match status" value="1"/>
</dbReference>
<dbReference type="EMBL" id="BA000011">
    <property type="protein sequence ID" value="BAB59571.1"/>
    <property type="molecule type" value="Genomic_DNA"/>
</dbReference>
<dbReference type="InterPro" id="IPR006451">
    <property type="entry name" value="Glycogen_debranch_arc"/>
</dbReference>
<dbReference type="NCBIfam" id="TIGR01561">
    <property type="entry name" value="gde_arch"/>
    <property type="match status" value="1"/>
</dbReference>
<dbReference type="SUPFAM" id="SSF48208">
    <property type="entry name" value="Six-hairpin glycosidases"/>
    <property type="match status" value="1"/>
</dbReference>
<dbReference type="InterPro" id="IPR010401">
    <property type="entry name" value="AGL/Gdb1"/>
</dbReference>
<dbReference type="eggNOG" id="arCOG03287">
    <property type="taxonomic scope" value="Archaea"/>
</dbReference>
<reference evidence="3 4" key="2">
    <citation type="journal article" date="2000" name="Proc. Natl. Acad. Sci. U.S.A.">
        <title>Archaeal adaptation to higher temperatures revealed by genomic sequence of Thermoplasma volcanium.</title>
        <authorList>
            <person name="Kawashima T."/>
            <person name="Amano N."/>
            <person name="Koike H."/>
            <person name="Makino S."/>
            <person name="Higuchi S."/>
            <person name="Kawashima-Ohya Y."/>
            <person name="Watanabe K."/>
            <person name="Yamazaki M."/>
            <person name="Kanehori K."/>
            <person name="Kawamoto T."/>
            <person name="Nunoshiba T."/>
            <person name="Yamamoto Y."/>
            <person name="Aramaki H."/>
            <person name="Makino K."/>
            <person name="Suzuki M."/>
        </authorList>
    </citation>
    <scope>NUCLEOTIDE SEQUENCE [LARGE SCALE GENOMIC DNA]</scope>
    <source>
        <strain evidence="4">ATCC 51530 / DSM 4299 / JCM 9571 / NBRC 15438 / GSS1</strain>
    </source>
</reference>
<dbReference type="PaxDb" id="273116-14324644"/>
<dbReference type="OrthoDB" id="8543at2157"/>
<evidence type="ECO:0000313" key="4">
    <source>
        <dbReference type="Proteomes" id="UP000001017"/>
    </source>
</evidence>
<dbReference type="Proteomes" id="UP000001017">
    <property type="component" value="Chromosome"/>
</dbReference>
<dbReference type="HOGENOM" id="CLU_026835_0_0_2"/>